<dbReference type="Proteomes" id="UP000626242">
    <property type="component" value="Unassembled WGS sequence"/>
</dbReference>
<gene>
    <name evidence="1" type="ORF">H9628_07875</name>
</gene>
<dbReference type="EMBL" id="JACSPS010000002">
    <property type="protein sequence ID" value="MBD8018388.1"/>
    <property type="molecule type" value="Genomic_DNA"/>
</dbReference>
<proteinExistence type="predicted"/>
<dbReference type="InterPro" id="IPR027471">
    <property type="entry name" value="YbeD-like_sf"/>
</dbReference>
<name>A0ABR8WND2_9FLAO</name>
<organism evidence="1 2">
    <name type="scientific">Kaistella pullorum</name>
    <dbReference type="NCBI Taxonomy" id="2763074"/>
    <lineage>
        <taxon>Bacteria</taxon>
        <taxon>Pseudomonadati</taxon>
        <taxon>Bacteroidota</taxon>
        <taxon>Flavobacteriia</taxon>
        <taxon>Flavobacteriales</taxon>
        <taxon>Weeksellaceae</taxon>
        <taxon>Chryseobacterium group</taxon>
        <taxon>Kaistella</taxon>
    </lineage>
</organism>
<keyword evidence="2" id="KW-1185">Reference proteome</keyword>
<evidence type="ECO:0000313" key="1">
    <source>
        <dbReference type="EMBL" id="MBD8018388.1"/>
    </source>
</evidence>
<dbReference type="SUPFAM" id="SSF117991">
    <property type="entry name" value="YbeD/HP0495-like"/>
    <property type="match status" value="1"/>
</dbReference>
<reference evidence="1 2" key="1">
    <citation type="submission" date="2020-08" db="EMBL/GenBank/DDBJ databases">
        <title>A Genomic Blueprint of the Chicken Gut Microbiome.</title>
        <authorList>
            <person name="Gilroy R."/>
            <person name="Ravi A."/>
            <person name="Getino M."/>
            <person name="Pursley I."/>
            <person name="Horton D.L."/>
            <person name="Alikhan N.-F."/>
            <person name="Baker D."/>
            <person name="Gharbi K."/>
            <person name="Hall N."/>
            <person name="Watson M."/>
            <person name="Adriaenssens E.M."/>
            <person name="Foster-Nyarko E."/>
            <person name="Jarju S."/>
            <person name="Secka A."/>
            <person name="Antonio M."/>
            <person name="Oren A."/>
            <person name="Chaudhuri R."/>
            <person name="La Ragione R.M."/>
            <person name="Hildebrand F."/>
            <person name="Pallen M.J."/>
        </authorList>
    </citation>
    <scope>NUCLEOTIDE SEQUENCE [LARGE SCALE GENOMIC DNA]</scope>
    <source>
        <strain evidence="1 2">Sa1CVA4</strain>
    </source>
</reference>
<dbReference type="Gene3D" id="3.30.70.260">
    <property type="match status" value="1"/>
</dbReference>
<evidence type="ECO:0000313" key="2">
    <source>
        <dbReference type="Proteomes" id="UP000626242"/>
    </source>
</evidence>
<dbReference type="Pfam" id="PF04359">
    <property type="entry name" value="DUF493"/>
    <property type="match status" value="1"/>
</dbReference>
<comment type="caution">
    <text evidence="1">The sequence shown here is derived from an EMBL/GenBank/DDBJ whole genome shotgun (WGS) entry which is preliminary data.</text>
</comment>
<protein>
    <submittedName>
        <fullName evidence="1">DUF493 domain-containing protein</fullName>
    </submittedName>
</protein>
<accession>A0ABR8WND2</accession>
<dbReference type="InterPro" id="IPR007454">
    <property type="entry name" value="UPF0250_YbeD-like"/>
</dbReference>
<dbReference type="RefSeq" id="WP_251833576.1">
    <property type="nucleotide sequence ID" value="NZ_JACSPS010000002.1"/>
</dbReference>
<sequence>MINISEPHENINPDDFYASLKEKLEATHNFPEDYLFKFILTNEDSRHTEIYRIFDGIKFTLNTRESKNGKYSAISISAFVLDADQVIRIYKEVGQIPGVMML</sequence>